<evidence type="ECO:0000313" key="2">
    <source>
        <dbReference type="Proteomes" id="UP000309117"/>
    </source>
</evidence>
<evidence type="ECO:0008006" key="3">
    <source>
        <dbReference type="Google" id="ProtNLM"/>
    </source>
</evidence>
<dbReference type="RefSeq" id="WP_004040511.1">
    <property type="nucleotide sequence ID" value="NZ_AQFR02000003.1"/>
</dbReference>
<sequence length="205" mass="24357">MAQLNFAFLKSSSLFSNQYKTANKILKLYEIEDYRDVMVNSRLLLEAIVKKIFTIENLDRYYPVHTGNRRTLRSDTFYLQSELHYPTSIINLFNEVRKFGNDAVHDEDYSISKGQAWRCICDINDIFVFLLNTYKEQKLYYMRPDIAMDAATHARDSFKKRTIKHPIKKTITSKSKNPEVKLAKQYLKQKKKSKFSTRLRKFLKK</sequence>
<dbReference type="AlphaFoldDB" id="A0A4S2BIM5"/>
<comment type="caution">
    <text evidence="1">The sequence shown here is derived from an EMBL/GenBank/DDBJ whole genome shotgun (WGS) entry which is preliminary data.</text>
</comment>
<dbReference type="Proteomes" id="UP000309117">
    <property type="component" value="Unassembled WGS sequence"/>
</dbReference>
<proteinExistence type="predicted"/>
<accession>A0A4S2BIM5</accession>
<reference evidence="1 2" key="1">
    <citation type="submission" date="2019-04" db="EMBL/GenBank/DDBJ databases">
        <title>Microbes associate with the intestines of laboratory mice.</title>
        <authorList>
            <person name="Navarre W."/>
            <person name="Wong E."/>
            <person name="Huang K."/>
            <person name="Tropini C."/>
            <person name="Ng K."/>
            <person name="Yu B."/>
        </authorList>
    </citation>
    <scope>NUCLEOTIDE SEQUENCE [LARGE SCALE GENOMIC DNA]</scope>
    <source>
        <strain evidence="1 2">NM61_E11</strain>
    </source>
</reference>
<protein>
    <recommendedName>
        <fullName evidence="3">DUF4145 domain-containing protein</fullName>
    </recommendedName>
</protein>
<evidence type="ECO:0000313" key="1">
    <source>
        <dbReference type="EMBL" id="TGY14025.1"/>
    </source>
</evidence>
<organism evidence="1 2">
    <name type="scientific">Lactobacillus intestinalis</name>
    <dbReference type="NCBI Taxonomy" id="151781"/>
    <lineage>
        <taxon>Bacteria</taxon>
        <taxon>Bacillati</taxon>
        <taxon>Bacillota</taxon>
        <taxon>Bacilli</taxon>
        <taxon>Lactobacillales</taxon>
        <taxon>Lactobacillaceae</taxon>
        <taxon>Lactobacillus</taxon>
    </lineage>
</organism>
<gene>
    <name evidence="1" type="ORF">E5351_06760</name>
</gene>
<dbReference type="EMBL" id="SRYV01000011">
    <property type="protein sequence ID" value="TGY14025.1"/>
    <property type="molecule type" value="Genomic_DNA"/>
</dbReference>
<name>A0A4S2BIM5_9LACO</name>